<accession>A0A9X1X9X3</accession>
<gene>
    <name evidence="1" type="ORF">LCY76_06740</name>
</gene>
<sequence length="224" mass="25844">MLDYKIKTYEKAIDIVNEVGLLPLAPLFPDFPSLSSITVKENWYTETEFDPWGWRTRFAADGIAAYGKFVKKKSVLISRELLPYIRTVLGNPMSVKDRYYNGMLSKDAFDLHSHILQEEGIDTRLLRAKADMKAKEKKKAFDNGLLELQASLDIVVSGTKEKQKAIGEKNGWNSTSYETIEHWTEKNKIENIEIDREEALQKLFQHFSVISSPESMKKFQKLFL</sequence>
<protein>
    <submittedName>
        <fullName evidence="1">Uncharacterized protein</fullName>
    </submittedName>
</protein>
<dbReference type="EMBL" id="JAIWJX010000002">
    <property type="protein sequence ID" value="MCK6256291.1"/>
    <property type="molecule type" value="Genomic_DNA"/>
</dbReference>
<comment type="caution">
    <text evidence="1">The sequence shown here is derived from an EMBL/GenBank/DDBJ whole genome shotgun (WGS) entry which is preliminary data.</text>
</comment>
<reference evidence="1" key="1">
    <citation type="submission" date="2021-09" db="EMBL/GenBank/DDBJ databases">
        <title>Genome analysis of Fictibacillus sp. KIGAM418 isolated from marine sediment.</title>
        <authorList>
            <person name="Seo M.-J."/>
            <person name="Cho E.-S."/>
            <person name="Hwang C.Y."/>
        </authorList>
    </citation>
    <scope>NUCLEOTIDE SEQUENCE</scope>
    <source>
        <strain evidence="1">KIGAM418</strain>
    </source>
</reference>
<dbReference type="Proteomes" id="UP001139011">
    <property type="component" value="Unassembled WGS sequence"/>
</dbReference>
<organism evidence="1 2">
    <name type="scientific">Fictibacillus marinisediminis</name>
    <dbReference type="NCBI Taxonomy" id="2878389"/>
    <lineage>
        <taxon>Bacteria</taxon>
        <taxon>Bacillati</taxon>
        <taxon>Bacillota</taxon>
        <taxon>Bacilli</taxon>
        <taxon>Bacillales</taxon>
        <taxon>Fictibacillaceae</taxon>
        <taxon>Fictibacillus</taxon>
    </lineage>
</organism>
<proteinExistence type="predicted"/>
<dbReference type="RefSeq" id="WP_248251987.1">
    <property type="nucleotide sequence ID" value="NZ_JAIWJX010000002.1"/>
</dbReference>
<keyword evidence="2" id="KW-1185">Reference proteome</keyword>
<evidence type="ECO:0000313" key="2">
    <source>
        <dbReference type="Proteomes" id="UP001139011"/>
    </source>
</evidence>
<dbReference type="AlphaFoldDB" id="A0A9X1X9X3"/>
<dbReference type="InterPro" id="IPR056298">
    <property type="entry name" value="AlkZ-rel"/>
</dbReference>
<name>A0A9X1X9X3_9BACL</name>
<evidence type="ECO:0000313" key="1">
    <source>
        <dbReference type="EMBL" id="MCK6256291.1"/>
    </source>
</evidence>
<dbReference type="Pfam" id="PF24741">
    <property type="entry name" value="AlkZ-rel"/>
    <property type="match status" value="1"/>
</dbReference>